<reference evidence="1" key="1">
    <citation type="submission" date="2016-04" db="EMBL/GenBank/DDBJ databases">
        <authorList>
            <person name="Tabuchi Yagui T.R."/>
        </authorList>
    </citation>
    <scope>NUCLEOTIDE SEQUENCE [LARGE SCALE GENOMIC DNA]</scope>
    <source>
        <strain evidence="1">NIES-26</strain>
    </source>
</reference>
<dbReference type="EMBL" id="LXQD01000012">
    <property type="protein sequence ID" value="RCJ42216.1"/>
    <property type="molecule type" value="Genomic_DNA"/>
</dbReference>
<evidence type="ECO:0000313" key="1">
    <source>
        <dbReference type="EMBL" id="RCJ42216.1"/>
    </source>
</evidence>
<protein>
    <submittedName>
        <fullName evidence="1">Uncharacterized protein</fullName>
    </submittedName>
</protein>
<accession>A0A367S027</accession>
<organism evidence="1 2">
    <name type="scientific">Nostoc minutum NIES-26</name>
    <dbReference type="NCBI Taxonomy" id="1844469"/>
    <lineage>
        <taxon>Bacteria</taxon>
        <taxon>Bacillati</taxon>
        <taxon>Cyanobacteriota</taxon>
        <taxon>Cyanophyceae</taxon>
        <taxon>Nostocales</taxon>
        <taxon>Nostocaceae</taxon>
        <taxon>Nostoc</taxon>
    </lineage>
</organism>
<gene>
    <name evidence="1" type="ORF">A6770_08365</name>
</gene>
<keyword evidence="2" id="KW-1185">Reference proteome</keyword>
<sequence>MQTSYLPFSWLKTIEQSIVRNKLIAKAYTPLLRVIALTGKQLSLCDRIIDCFPDIPARRWPDQLSNQNLVPSDIQQTSHLGGYLACFLQFGNNRTVSLIVLSVGF</sequence>
<proteinExistence type="predicted"/>
<dbReference type="Proteomes" id="UP000252107">
    <property type="component" value="Unassembled WGS sequence"/>
</dbReference>
<name>A0A367S027_9NOSO</name>
<dbReference type="AlphaFoldDB" id="A0A367S027"/>
<evidence type="ECO:0000313" key="2">
    <source>
        <dbReference type="Proteomes" id="UP000252107"/>
    </source>
</evidence>
<comment type="caution">
    <text evidence="1">The sequence shown here is derived from an EMBL/GenBank/DDBJ whole genome shotgun (WGS) entry which is preliminary data.</text>
</comment>